<organism evidence="2 3">
    <name type="scientific">Mycolicibacterium conceptionense</name>
    <dbReference type="NCBI Taxonomy" id="451644"/>
    <lineage>
        <taxon>Bacteria</taxon>
        <taxon>Bacillati</taxon>
        <taxon>Actinomycetota</taxon>
        <taxon>Actinomycetes</taxon>
        <taxon>Mycobacteriales</taxon>
        <taxon>Mycobacteriaceae</taxon>
        <taxon>Mycolicibacterium</taxon>
    </lineage>
</organism>
<gene>
    <name evidence="2" type="ORF">BN970_02291</name>
</gene>
<dbReference type="GO" id="GO:0006538">
    <property type="term" value="P:L-glutamate catabolic process"/>
    <property type="evidence" value="ECO:0007669"/>
    <property type="project" value="InterPro"/>
</dbReference>
<dbReference type="InterPro" id="IPR048381">
    <property type="entry name" value="GDH_C"/>
</dbReference>
<dbReference type="InterPro" id="IPR007780">
    <property type="entry name" value="NAD_Glu_DH_bac"/>
</dbReference>
<evidence type="ECO:0000259" key="1">
    <source>
        <dbReference type="Pfam" id="PF21074"/>
    </source>
</evidence>
<reference evidence="2 3" key="1">
    <citation type="submission" date="2015-03" db="EMBL/GenBank/DDBJ databases">
        <authorList>
            <person name="Murphy D."/>
        </authorList>
    </citation>
    <scope>NUCLEOTIDE SEQUENCE [LARGE SCALE GENOMIC DNA]</scope>
    <source>
        <strain evidence="2 3">D16</strain>
    </source>
</reference>
<dbReference type="AlphaFoldDB" id="A0A0U1DC08"/>
<accession>A0A0U1DC08</accession>
<dbReference type="EMBL" id="CTEF01000001">
    <property type="protein sequence ID" value="CQD11386.1"/>
    <property type="molecule type" value="Genomic_DNA"/>
</dbReference>
<name>A0A0U1DC08_9MYCO</name>
<dbReference type="GO" id="GO:0004352">
    <property type="term" value="F:glutamate dehydrogenase (NAD+) activity"/>
    <property type="evidence" value="ECO:0007669"/>
    <property type="project" value="InterPro"/>
</dbReference>
<dbReference type="GO" id="GO:0004069">
    <property type="term" value="F:L-aspartate:2-oxoglutarate aminotransferase activity"/>
    <property type="evidence" value="ECO:0007669"/>
    <property type="project" value="InterPro"/>
</dbReference>
<dbReference type="PANTHER" id="PTHR43403:SF1">
    <property type="entry name" value="NAD-SPECIFIC GLUTAMATE DEHYDROGENASE"/>
    <property type="match status" value="1"/>
</dbReference>
<dbReference type="Pfam" id="PF21074">
    <property type="entry name" value="GDH_C"/>
    <property type="match status" value="1"/>
</dbReference>
<sequence length="174" mass="19363">MLRGQLGSMLRGQERDTALAAHDDLVARGVPADIAARISESLYAFSLLDVIEVAHVHGEDPTALARIYFELSDRLGVDRLLLAVSSLPRGGRWHAQARLALREDLYRSLRDLTIDVTKHGIEGAQAACTIRDFEAYNRPRLDRAKRTLDEFLDAAEPDLAVLSVASAQLRRLHR</sequence>
<protein>
    <submittedName>
        <fullName evidence="2">NAD-glutamate dehydrogenase</fullName>
    </submittedName>
</protein>
<evidence type="ECO:0000313" key="3">
    <source>
        <dbReference type="Proteomes" id="UP000182227"/>
    </source>
</evidence>
<feature type="domain" description="NAD-specific glutamate dehydrogenase C-terminal" evidence="1">
    <location>
        <begin position="2"/>
        <end position="170"/>
    </location>
</feature>
<dbReference type="PANTHER" id="PTHR43403">
    <property type="entry name" value="NAD-SPECIFIC GLUTAMATE DEHYDROGENASE"/>
    <property type="match status" value="1"/>
</dbReference>
<proteinExistence type="predicted"/>
<evidence type="ECO:0000313" key="2">
    <source>
        <dbReference type="EMBL" id="CQD11386.1"/>
    </source>
</evidence>
<dbReference type="Proteomes" id="UP000182227">
    <property type="component" value="Unassembled WGS sequence"/>
</dbReference>